<dbReference type="Pfam" id="PF00271">
    <property type="entry name" value="Helicase_C"/>
    <property type="match status" value="1"/>
</dbReference>
<name>A0A7C9NE15_9RHOB</name>
<evidence type="ECO:0000256" key="1">
    <source>
        <dbReference type="ARBA" id="ARBA00022801"/>
    </source>
</evidence>
<dbReference type="PANTHER" id="PTHR10799">
    <property type="entry name" value="SNF2/RAD54 HELICASE FAMILY"/>
    <property type="match status" value="1"/>
</dbReference>
<keyword evidence="4" id="KW-0347">Helicase</keyword>
<reference evidence="4 5" key="2">
    <citation type="submission" date="2020-03" db="EMBL/GenBank/DDBJ databases">
        <title>Kangsaoukella pontilimi gen. nov., sp. nov., a new member of the family Rhodobacteraceae isolated from a tidal mudflat.</title>
        <authorList>
            <person name="Kim I.S."/>
        </authorList>
    </citation>
    <scope>NUCLEOTIDE SEQUENCE [LARGE SCALE GENOMIC DNA]</scope>
    <source>
        <strain evidence="4 5">GH1-50</strain>
    </source>
</reference>
<evidence type="ECO:0000313" key="5">
    <source>
        <dbReference type="Proteomes" id="UP000480350"/>
    </source>
</evidence>
<keyword evidence="4" id="KW-0547">Nucleotide-binding</keyword>
<dbReference type="SMART" id="SM00487">
    <property type="entry name" value="DEXDc"/>
    <property type="match status" value="1"/>
</dbReference>
<keyword evidence="1" id="KW-0378">Hydrolase</keyword>
<dbReference type="GO" id="GO:0005524">
    <property type="term" value="F:ATP binding"/>
    <property type="evidence" value="ECO:0007669"/>
    <property type="project" value="InterPro"/>
</dbReference>
<reference evidence="4 5" key="1">
    <citation type="submission" date="2019-12" db="EMBL/GenBank/DDBJ databases">
        <authorList>
            <person name="Lee S.D."/>
        </authorList>
    </citation>
    <scope>NUCLEOTIDE SEQUENCE [LARGE SCALE GENOMIC DNA]</scope>
    <source>
        <strain evidence="4 5">GH1-50</strain>
    </source>
</reference>
<dbReference type="Gene3D" id="3.40.50.300">
    <property type="entry name" value="P-loop containing nucleotide triphosphate hydrolases"/>
    <property type="match status" value="1"/>
</dbReference>
<feature type="domain" description="Helicase ATP-binding" evidence="2">
    <location>
        <begin position="31"/>
        <end position="196"/>
    </location>
</feature>
<dbReference type="AlphaFoldDB" id="A0A7C9NE15"/>
<dbReference type="GO" id="GO:0004386">
    <property type="term" value="F:helicase activity"/>
    <property type="evidence" value="ECO:0007669"/>
    <property type="project" value="UniProtKB-KW"/>
</dbReference>
<evidence type="ECO:0000313" key="4">
    <source>
        <dbReference type="EMBL" id="MXQ07879.1"/>
    </source>
</evidence>
<proteinExistence type="predicted"/>
<dbReference type="InterPro" id="IPR000330">
    <property type="entry name" value="SNF2_N"/>
</dbReference>
<accession>A0A7C9NE15</accession>
<dbReference type="EMBL" id="WUPT01000001">
    <property type="protein sequence ID" value="MXQ07879.1"/>
    <property type="molecule type" value="Genomic_DNA"/>
</dbReference>
<dbReference type="SUPFAM" id="SSF52540">
    <property type="entry name" value="P-loop containing nucleoside triphosphate hydrolases"/>
    <property type="match status" value="2"/>
</dbReference>
<dbReference type="Proteomes" id="UP000480350">
    <property type="component" value="Unassembled WGS sequence"/>
</dbReference>
<comment type="caution">
    <text evidence="4">The sequence shown here is derived from an EMBL/GenBank/DDBJ whole genome shotgun (WGS) entry which is preliminary data.</text>
</comment>
<feature type="domain" description="Helicase C-terminal" evidence="3">
    <location>
        <begin position="317"/>
        <end position="468"/>
    </location>
</feature>
<dbReference type="PROSITE" id="PS51192">
    <property type="entry name" value="HELICASE_ATP_BIND_1"/>
    <property type="match status" value="1"/>
</dbReference>
<dbReference type="Gene3D" id="3.40.50.10810">
    <property type="entry name" value="Tandem AAA-ATPase domain"/>
    <property type="match status" value="1"/>
</dbReference>
<dbReference type="InterPro" id="IPR049730">
    <property type="entry name" value="SNF2/RAD54-like_C"/>
</dbReference>
<evidence type="ECO:0000259" key="2">
    <source>
        <dbReference type="PROSITE" id="PS51192"/>
    </source>
</evidence>
<dbReference type="SMART" id="SM00490">
    <property type="entry name" value="HELICc"/>
    <property type="match status" value="1"/>
</dbReference>
<dbReference type="InterPro" id="IPR027417">
    <property type="entry name" value="P-loop_NTPase"/>
</dbReference>
<gene>
    <name evidence="4" type="ORF">GQ651_08475</name>
</gene>
<dbReference type="GO" id="GO:0016787">
    <property type="term" value="F:hydrolase activity"/>
    <property type="evidence" value="ECO:0007669"/>
    <property type="project" value="UniProtKB-KW"/>
</dbReference>
<keyword evidence="5" id="KW-1185">Reference proteome</keyword>
<dbReference type="InterPro" id="IPR001650">
    <property type="entry name" value="Helicase_C-like"/>
</dbReference>
<organism evidence="4 5">
    <name type="scientific">Kangsaoukella pontilimi</name>
    <dbReference type="NCBI Taxonomy" id="2691042"/>
    <lineage>
        <taxon>Bacteria</taxon>
        <taxon>Pseudomonadati</taxon>
        <taxon>Pseudomonadota</taxon>
        <taxon>Alphaproteobacteria</taxon>
        <taxon>Rhodobacterales</taxon>
        <taxon>Paracoccaceae</taxon>
        <taxon>Kangsaoukella</taxon>
    </lineage>
</organism>
<protein>
    <submittedName>
        <fullName evidence="4">DEAD/DEAH box helicase family protein</fullName>
    </submittedName>
</protein>
<dbReference type="InterPro" id="IPR014001">
    <property type="entry name" value="Helicase_ATP-bd"/>
</dbReference>
<keyword evidence="4" id="KW-0067">ATP-binding</keyword>
<dbReference type="Pfam" id="PF00176">
    <property type="entry name" value="SNF2-rel_dom"/>
    <property type="match status" value="1"/>
</dbReference>
<evidence type="ECO:0000259" key="3">
    <source>
        <dbReference type="PROSITE" id="PS51194"/>
    </source>
</evidence>
<dbReference type="PROSITE" id="PS51194">
    <property type="entry name" value="HELICASE_CTER"/>
    <property type="match status" value="1"/>
</dbReference>
<dbReference type="CDD" id="cd17919">
    <property type="entry name" value="DEXHc_Snf"/>
    <property type="match status" value="1"/>
</dbReference>
<sequence length="486" mass="54282">MSTSSAWSKRTAGAGQLEMGFELLAHQREGVEFLTERGQGLLAFEQGLGKTFVAIESFRKLLEAGWADKLLVICPNSLKRNWAAEFRKFAPNVSWEVVEGPPKTRRTAFSQSSARVVITSYETARAETTALTALCQRQRTALVLDESHAAKNWKSQTSAAMRSVAPHCKYRWLLSGTPVTNTATDLYTQIDILEPGSRSLGSLETFAAQLDEDPTASFAQPTLERLVFRRTKEQCLDLPEKSYVDLRVELPQWQRRIYDQMRDEMVAEIRAMSGEEYRAFASTALSKLTRLIQIASNPRLIFPELKARPAKFDALAGLMTDILSVPERKVIVWSNYIRTIEELLDELPGAVAIYGATPNDERQEIARRFQTDPETRVLVANPAAAGTGFTLTSASYTVYESLSWRYDHYAQSQDRNHRIGQTQPVTYVRMLAADTIEEAVVTALERKSALARSLLGDGDQPSAVSNLTKEEMCDLLTGNVIPDSAR</sequence>
<dbReference type="InterPro" id="IPR038718">
    <property type="entry name" value="SNF2-like_sf"/>
</dbReference>
<dbReference type="CDD" id="cd18793">
    <property type="entry name" value="SF2_C_SNF"/>
    <property type="match status" value="1"/>
</dbReference>